<dbReference type="Proteomes" id="UP000008144">
    <property type="component" value="Chromosome 8"/>
</dbReference>
<dbReference type="KEGG" id="cin:751572"/>
<dbReference type="PROSITE" id="PS50235">
    <property type="entry name" value="USP_3"/>
    <property type="match status" value="1"/>
</dbReference>
<evidence type="ECO:0000256" key="5">
    <source>
        <dbReference type="ARBA" id="ARBA00022833"/>
    </source>
</evidence>
<keyword evidence="7" id="KW-0788">Thiol protease</keyword>
<dbReference type="STRING" id="7719.ENSCINP00000013776"/>
<protein>
    <recommendedName>
        <fullName evidence="7">Ubiquitin carboxyl-terminal hydrolase</fullName>
        <ecNumber evidence="7">3.4.19.12</ecNumber>
    </recommendedName>
</protein>
<keyword evidence="7" id="KW-0645">Protease</keyword>
<feature type="compositionally biased region" description="Basic residues" evidence="8">
    <location>
        <begin position="470"/>
        <end position="486"/>
    </location>
</feature>
<dbReference type="PROSITE" id="PS00973">
    <property type="entry name" value="USP_2"/>
    <property type="match status" value="1"/>
</dbReference>
<feature type="domain" description="USP" evidence="9">
    <location>
        <begin position="539"/>
        <end position="960"/>
    </location>
</feature>
<name>Q1RL25_CIOIN</name>
<dbReference type="InterPro" id="IPR038765">
    <property type="entry name" value="Papain-like_cys_pep_sf"/>
</dbReference>
<accession>F7A7Y1</accession>
<dbReference type="InterPro" id="IPR013083">
    <property type="entry name" value="Znf_RING/FYVE/PHD"/>
</dbReference>
<evidence type="ECO:0000256" key="4">
    <source>
        <dbReference type="ARBA" id="ARBA00022786"/>
    </source>
</evidence>
<feature type="compositionally biased region" description="Polar residues" evidence="8">
    <location>
        <begin position="13"/>
        <end position="32"/>
    </location>
</feature>
<dbReference type="EMBL" id="BR000209">
    <property type="protein sequence ID" value="FAA00240.1"/>
    <property type="molecule type" value="mRNA"/>
</dbReference>
<sequence length="993" mass="113531">MDKAKKSPDSKINCKTSEDTQILSKNDSSPSEVKNITKCTRFRLSREYELRICNCKHILRMTVGERHSVVNPQRWLCNVCFTTESVWACLSCPNVACGRYIHEHALNHYLETQHPLAIDVNELYVYCYACEEYVLNDNKSGDIKVLRETLQAIRYQNFTGTTRSGHTLRTATISSDEDIQMRRRLQQQQLDRDDRNFTAIWHSRFVRQRKAFKYWLHYVRHKSEYKDEEPVSPNISPDESPVRMESIRLREFAVLDLKTENDETVSSSPGSKDLLPCFNTCEISSANKVNSKDLSLEMDKVTAMQEELTMEDTCKSTQSIIEIEIDTSDTVPNDHEQLDLSHERSDNKFSADISVKGHKSEIKSEKESNFPEGDKTESKKVSRKDSVVEATQNTDTTQTRPKRANAASRYHEIMHRLSSFVHIEPVKKRLKLTIPTPSAGRKTSVDLEDRRRSARLIQRTCEKAKAAEKARKKKGSKKKGKTKKSYGKSTQKAQKGQKATRVTGSSKTSHRRIRTQSGLRSLYDSIPNKAVTSLIPGVTGLRNLGNTCYLNSIIQVLGHLQKFRLCLLALRDLDGMDEHHDSLTSPVATHSRMGRRSTMEMYENQTNVSRRMLRLQSGLNGGHDGSASSEKDSVLPSTQLPPSLSLCHELNDLYHIMWSGKWKLVSPCHFLSSVWQLIPSFRGYSQQDAQEFLCELLDKIVSELEWKRRRPQMMVSNGLATRISKVVHAVFEGKLHSMVKCLECGNISSTIEPFWDLSLEFPQRYHVNAYNWKNSNQGCTLSEMLEKFTEAEQLDGGCVYNCAKCNVTEQQVTDRCNRRRRLSSRKITQKLTEAEKQIKISKLPQILRFHLKRFRWSGRNHREKITVPVNFPSEFDIRQHCWSDHQSNVSAPSSSDGNFVYDLSAVVIHHGRGFGSGHYTAYCWNDIGKFWVHCNDSNLELCSIDDVMAAQAYILFYSQRGLDPHPHFSAPCTPDMSPPISPSDSEVFDNDIG</sequence>
<dbReference type="OMA" id="ERYHCLQ"/>
<dbReference type="GO" id="GO:0005737">
    <property type="term" value="C:cytoplasm"/>
    <property type="evidence" value="ECO:0000318"/>
    <property type="project" value="GO_Central"/>
</dbReference>
<feature type="compositionally biased region" description="Basic and acidic residues" evidence="8">
    <location>
        <begin position="332"/>
        <end position="349"/>
    </location>
</feature>
<evidence type="ECO:0000256" key="8">
    <source>
        <dbReference type="SAM" id="MobiDB-lite"/>
    </source>
</evidence>
<feature type="region of interest" description="Disordered" evidence="8">
    <location>
        <begin position="435"/>
        <end position="454"/>
    </location>
</feature>
<dbReference type="Gene3D" id="3.90.70.10">
    <property type="entry name" value="Cysteine proteinases"/>
    <property type="match status" value="1"/>
</dbReference>
<evidence type="ECO:0000313" key="11">
    <source>
        <dbReference type="EMBL" id="FAA00240.1"/>
    </source>
</evidence>
<reference evidence="12" key="3">
    <citation type="journal article" date="2008" name="Genome Biol.">
        <title>Improved genome assembly and evidence-based global gene model set for the chordate Ciona intestinalis: new insight into intron and operon populations.</title>
        <authorList>
            <person name="Satou Y."/>
            <person name="Mineta K."/>
            <person name="Ogasawara M."/>
            <person name="Sasakura Y."/>
            <person name="Shoguchi E."/>
            <person name="Ueno K."/>
            <person name="Yamada L."/>
            <person name="Matsumoto J."/>
            <person name="Wasserscheid J."/>
            <person name="Dewar K."/>
            <person name="Wiley G.B."/>
            <person name="Macmil S.L."/>
            <person name="Roe B.A."/>
            <person name="Zeller R.W."/>
            <person name="Hastings K.E."/>
            <person name="Lemaire P."/>
            <person name="Lindquist E."/>
            <person name="Endo T."/>
            <person name="Hotta K."/>
            <person name="Inaba K."/>
        </authorList>
    </citation>
    <scope>NUCLEOTIDE SEQUENCE [LARGE SCALE GENOMIC DNA]</scope>
    <source>
        <strain evidence="12">wild type</strain>
    </source>
</reference>
<feature type="region of interest" description="Disordered" evidence="8">
    <location>
        <begin position="461"/>
        <end position="517"/>
    </location>
</feature>
<dbReference type="HOGENOM" id="CLU_008279_13_1_1"/>
<dbReference type="SMART" id="SM00290">
    <property type="entry name" value="ZnF_UBP"/>
    <property type="match status" value="1"/>
</dbReference>
<feature type="compositionally biased region" description="Polar residues" evidence="8">
    <location>
        <begin position="389"/>
        <end position="399"/>
    </location>
</feature>
<keyword evidence="2" id="KW-0479">Metal-binding</keyword>
<comment type="similarity">
    <text evidence="7">Belongs to the peptidase C19 family.</text>
</comment>
<accession>A0A1W2VNJ4</accession>
<dbReference type="SUPFAM" id="SSF54001">
    <property type="entry name" value="Cysteine proteinases"/>
    <property type="match status" value="1"/>
</dbReference>
<evidence type="ECO:0000256" key="7">
    <source>
        <dbReference type="RuleBase" id="RU366025"/>
    </source>
</evidence>
<dbReference type="Gene3D" id="3.30.40.10">
    <property type="entry name" value="Zinc/RING finger domain, C3HC4 (zinc finger)"/>
    <property type="match status" value="1"/>
</dbReference>
<dbReference type="GO" id="GO:0016579">
    <property type="term" value="P:protein deubiquitination"/>
    <property type="evidence" value="ECO:0007669"/>
    <property type="project" value="InterPro"/>
</dbReference>
<evidence type="ECO:0000256" key="6">
    <source>
        <dbReference type="PROSITE-ProRule" id="PRU00502"/>
    </source>
</evidence>
<dbReference type="Pfam" id="PF02148">
    <property type="entry name" value="zf-UBP"/>
    <property type="match status" value="1"/>
</dbReference>
<dbReference type="InterPro" id="IPR028889">
    <property type="entry name" value="USP"/>
</dbReference>
<dbReference type="InterPro" id="IPR018200">
    <property type="entry name" value="USP_CS"/>
</dbReference>
<dbReference type="PROSITE" id="PS50271">
    <property type="entry name" value="ZF_UBP"/>
    <property type="match status" value="1"/>
</dbReference>
<feature type="region of interest" description="Disordered" evidence="8">
    <location>
        <begin position="1"/>
        <end position="32"/>
    </location>
</feature>
<evidence type="ECO:0000256" key="2">
    <source>
        <dbReference type="ARBA" id="ARBA00022723"/>
    </source>
</evidence>
<evidence type="ECO:0000256" key="3">
    <source>
        <dbReference type="ARBA" id="ARBA00022771"/>
    </source>
</evidence>
<organism evidence="11">
    <name type="scientific">Ciona intestinalis</name>
    <name type="common">Transparent sea squirt</name>
    <name type="synonym">Ascidia intestinalis</name>
    <dbReference type="NCBI Taxonomy" id="7719"/>
    <lineage>
        <taxon>Eukaryota</taxon>
        <taxon>Metazoa</taxon>
        <taxon>Chordata</taxon>
        <taxon>Tunicata</taxon>
        <taxon>Ascidiacea</taxon>
        <taxon>Phlebobranchia</taxon>
        <taxon>Cionidae</taxon>
        <taxon>Ciona</taxon>
    </lineage>
</organism>
<reference evidence="12" key="4">
    <citation type="submission" date="2025-05" db="UniProtKB">
        <authorList>
            <consortium name="Ensembl"/>
        </authorList>
    </citation>
    <scope>IDENTIFICATION</scope>
</reference>
<keyword evidence="13" id="KW-1185">Reference proteome</keyword>
<feature type="region of interest" description="Disordered" evidence="8">
    <location>
        <begin position="325"/>
        <end position="407"/>
    </location>
</feature>
<dbReference type="CTD" id="751572"/>
<dbReference type="SUPFAM" id="SSF57850">
    <property type="entry name" value="RING/U-box"/>
    <property type="match status" value="1"/>
</dbReference>
<evidence type="ECO:0000313" key="12">
    <source>
        <dbReference type="Ensembl" id="ENSCINP00000013776.3"/>
    </source>
</evidence>
<dbReference type="EC" id="3.4.19.12" evidence="7"/>
<comment type="catalytic activity">
    <reaction evidence="1 7">
        <text>Thiol-dependent hydrolysis of ester, thioester, amide, peptide and isopeptide bonds formed by the C-terminal Gly of ubiquitin (a 76-residue protein attached to proteins as an intracellular targeting signal).</text>
        <dbReference type="EC" id="3.4.19.12"/>
    </reaction>
</comment>
<keyword evidence="5" id="KW-0862">Zinc</keyword>
<evidence type="ECO:0000259" key="9">
    <source>
        <dbReference type="PROSITE" id="PS50235"/>
    </source>
</evidence>
<dbReference type="GO" id="GO:0004843">
    <property type="term" value="F:cysteine-type deubiquitinase activity"/>
    <property type="evidence" value="ECO:0007669"/>
    <property type="project" value="UniProtKB-UniRule"/>
</dbReference>
<evidence type="ECO:0000313" key="13">
    <source>
        <dbReference type="Proteomes" id="UP000008144"/>
    </source>
</evidence>
<evidence type="ECO:0000259" key="10">
    <source>
        <dbReference type="PROSITE" id="PS50271"/>
    </source>
</evidence>
<feature type="compositionally biased region" description="Basic and acidic residues" evidence="8">
    <location>
        <begin position="358"/>
        <end position="387"/>
    </location>
</feature>
<reference evidence="13" key="1">
    <citation type="journal article" date="2002" name="Science">
        <title>The draft genome of Ciona intestinalis: insights into chordate and vertebrate origins.</title>
        <authorList>
            <person name="Dehal P."/>
            <person name="Satou Y."/>
            <person name="Campbell R.K."/>
            <person name="Chapman J."/>
            <person name="Degnan B."/>
            <person name="De Tomaso A."/>
            <person name="Davidson B."/>
            <person name="Di Gregorio A."/>
            <person name="Gelpke M."/>
            <person name="Goodstein D.M."/>
            <person name="Harafuji N."/>
            <person name="Hastings K.E."/>
            <person name="Ho I."/>
            <person name="Hotta K."/>
            <person name="Huang W."/>
            <person name="Kawashima T."/>
            <person name="Lemaire P."/>
            <person name="Martinez D."/>
            <person name="Meinertzhagen I.A."/>
            <person name="Necula S."/>
            <person name="Nonaka M."/>
            <person name="Putnam N."/>
            <person name="Rash S."/>
            <person name="Saiga H."/>
            <person name="Satake M."/>
            <person name="Terry A."/>
            <person name="Yamada L."/>
            <person name="Wang H.G."/>
            <person name="Awazu S."/>
            <person name="Azumi K."/>
            <person name="Boore J."/>
            <person name="Branno M."/>
            <person name="Chin-Bow S."/>
            <person name="DeSantis R."/>
            <person name="Doyle S."/>
            <person name="Francino P."/>
            <person name="Keys D.N."/>
            <person name="Haga S."/>
            <person name="Hayashi H."/>
            <person name="Hino K."/>
            <person name="Imai K.S."/>
            <person name="Inaba K."/>
            <person name="Kano S."/>
            <person name="Kobayashi K."/>
            <person name="Kobayashi M."/>
            <person name="Lee B.I."/>
            <person name="Makabe K.W."/>
            <person name="Manohar C."/>
            <person name="Matassi G."/>
            <person name="Medina M."/>
            <person name="Mochizuki Y."/>
            <person name="Mount S."/>
            <person name="Morishita T."/>
            <person name="Miura S."/>
            <person name="Nakayama A."/>
            <person name="Nishizaka S."/>
            <person name="Nomoto H."/>
            <person name="Ohta F."/>
            <person name="Oishi K."/>
            <person name="Rigoutsos I."/>
            <person name="Sano M."/>
            <person name="Sasaki A."/>
            <person name="Sasakura Y."/>
            <person name="Shoguchi E."/>
            <person name="Shin-i T."/>
            <person name="Spagnuolo A."/>
            <person name="Stainier D."/>
            <person name="Suzuki M.M."/>
            <person name="Tassy O."/>
            <person name="Takatori N."/>
            <person name="Tokuoka M."/>
            <person name="Yagi K."/>
            <person name="Yoshizaki F."/>
            <person name="Wada S."/>
            <person name="Zhang C."/>
            <person name="Hyatt P.D."/>
            <person name="Larimer F."/>
            <person name="Detter C."/>
            <person name="Doggett N."/>
            <person name="Glavina T."/>
            <person name="Hawkins T."/>
            <person name="Richardson P."/>
            <person name="Lucas S."/>
            <person name="Kohara Y."/>
            <person name="Levine M."/>
            <person name="Satoh N."/>
            <person name="Rokhsar D.S."/>
        </authorList>
    </citation>
    <scope>NUCLEOTIDE SEQUENCE [LARGE SCALE GENOMIC DNA]</scope>
</reference>
<dbReference type="InterPro" id="IPR050185">
    <property type="entry name" value="Ub_carboxyl-term_hydrolase"/>
</dbReference>
<reference evidence="11" key="2">
    <citation type="journal article" date="2006" name="Dev. Biol.">
        <title>Systematic analysis of embryonic expression profiles of zinc finger genes in Ciona intestinalis.</title>
        <authorList>
            <person name="Miwata K."/>
            <person name="Chiba T."/>
            <person name="Horii R."/>
            <person name="Yamada L."/>
            <person name="Kubo A."/>
            <person name="Miyamura D."/>
            <person name="Satoh N."/>
            <person name="Satou Y."/>
        </authorList>
    </citation>
    <scope>NUCLEOTIDE SEQUENCE</scope>
</reference>
<dbReference type="GO" id="GO:0006508">
    <property type="term" value="P:proteolysis"/>
    <property type="evidence" value="ECO:0007669"/>
    <property type="project" value="UniProtKB-KW"/>
</dbReference>
<keyword evidence="7" id="KW-0378">Hydrolase</keyword>
<dbReference type="PROSITE" id="PS00972">
    <property type="entry name" value="USP_1"/>
    <property type="match status" value="1"/>
</dbReference>
<dbReference type="AlphaFoldDB" id="Q1RL25"/>
<dbReference type="Ensembl" id="ENSCINT00000013776.3">
    <property type="protein sequence ID" value="ENSCINP00000013776.3"/>
    <property type="gene ID" value="ENSCING00000006716.3"/>
</dbReference>
<dbReference type="RefSeq" id="NP_001041464.1">
    <property type="nucleotide sequence ID" value="NM_001047999.1"/>
</dbReference>
<proteinExistence type="evidence at transcript level"/>
<keyword evidence="3 6" id="KW-0863">Zinc-finger</keyword>
<keyword evidence="4 7" id="KW-0833">Ubl conjugation pathway</keyword>
<dbReference type="Pfam" id="PF00443">
    <property type="entry name" value="UCH"/>
    <property type="match status" value="1"/>
</dbReference>
<dbReference type="GeneID" id="751572"/>
<gene>
    <name evidence="11" type="primary">Ci-ZF(UBP)-3</name>
    <name evidence="12" type="synonym">zf(ubp)-3</name>
</gene>
<dbReference type="PANTHER" id="PTHR21646">
    <property type="entry name" value="UBIQUITIN CARBOXYL-TERMINAL HYDROLASE"/>
    <property type="match status" value="1"/>
</dbReference>
<accession>Q1RL25</accession>
<feature type="domain" description="UBP-type" evidence="10">
    <location>
        <begin position="53"/>
        <end position="153"/>
    </location>
</feature>
<dbReference type="GeneTree" id="ENSGT00940000160526"/>
<dbReference type="InterPro" id="IPR001394">
    <property type="entry name" value="Peptidase_C19_UCH"/>
</dbReference>
<dbReference type="OrthoDB" id="21192at2759"/>
<dbReference type="GO" id="GO:0008270">
    <property type="term" value="F:zinc ion binding"/>
    <property type="evidence" value="ECO:0007669"/>
    <property type="project" value="UniProtKB-KW"/>
</dbReference>
<evidence type="ECO:0000256" key="1">
    <source>
        <dbReference type="ARBA" id="ARBA00000707"/>
    </source>
</evidence>
<dbReference type="InterPro" id="IPR001607">
    <property type="entry name" value="Znf_UBP"/>
</dbReference>
<dbReference type="EMBL" id="EAAA01002615">
    <property type="status" value="NOT_ANNOTATED_CDS"/>
    <property type="molecule type" value="Genomic_DNA"/>
</dbReference>
<dbReference type="PANTHER" id="PTHR21646:SF5">
    <property type="entry name" value="UBIQUITIN CARBOXYL-TERMINAL HYDROLASE-RELATED"/>
    <property type="match status" value="1"/>
</dbReference>